<proteinExistence type="predicted"/>
<protein>
    <submittedName>
        <fullName evidence="3">Uncharacterized protein</fullName>
    </submittedName>
</protein>
<feature type="compositionally biased region" description="Low complexity" evidence="1">
    <location>
        <begin position="154"/>
        <end position="201"/>
    </location>
</feature>
<keyword evidence="4" id="KW-1185">Reference proteome</keyword>
<evidence type="ECO:0000256" key="2">
    <source>
        <dbReference type="SAM" id="SignalP"/>
    </source>
</evidence>
<dbReference type="Proteomes" id="UP000243797">
    <property type="component" value="Unassembled WGS sequence"/>
</dbReference>
<name>A0A2K1QNL0_9PEZI</name>
<evidence type="ECO:0000313" key="4">
    <source>
        <dbReference type="Proteomes" id="UP000243797"/>
    </source>
</evidence>
<feature type="region of interest" description="Disordered" evidence="1">
    <location>
        <begin position="148"/>
        <end position="201"/>
    </location>
</feature>
<keyword evidence="2" id="KW-0732">Signal</keyword>
<feature type="signal peptide" evidence="2">
    <location>
        <begin position="1"/>
        <end position="17"/>
    </location>
</feature>
<evidence type="ECO:0000313" key="3">
    <source>
        <dbReference type="EMBL" id="PNS16717.1"/>
    </source>
</evidence>
<evidence type="ECO:0000256" key="1">
    <source>
        <dbReference type="SAM" id="MobiDB-lite"/>
    </source>
</evidence>
<dbReference type="AlphaFoldDB" id="A0A2K1QNL0"/>
<reference evidence="3 4" key="1">
    <citation type="submission" date="2017-06" db="EMBL/GenBank/DDBJ databases">
        <title>Draft genome sequence of a variant of Elsinoe murrayae.</title>
        <authorList>
            <person name="Cheng Q."/>
        </authorList>
    </citation>
    <scope>NUCLEOTIDE SEQUENCE [LARGE SCALE GENOMIC DNA]</scope>
    <source>
        <strain evidence="3 4">CQ-2017a</strain>
    </source>
</reference>
<dbReference type="InParanoid" id="A0A2K1QNL0"/>
<comment type="caution">
    <text evidence="3">The sequence shown here is derived from an EMBL/GenBank/DDBJ whole genome shotgun (WGS) entry which is preliminary data.</text>
</comment>
<feature type="chain" id="PRO_5014438909" evidence="2">
    <location>
        <begin position="18"/>
        <end position="231"/>
    </location>
</feature>
<gene>
    <name evidence="3" type="ORF">CAC42_4681</name>
</gene>
<dbReference type="OrthoDB" id="3791842at2759"/>
<dbReference type="EMBL" id="NKHZ01000055">
    <property type="protein sequence ID" value="PNS16717.1"/>
    <property type="molecule type" value="Genomic_DNA"/>
</dbReference>
<accession>A0A2K1QNL0</accession>
<sequence length="231" mass="22564">MAYRLATLSMLLAYAYALADPMVTAAAQLAPRADDPALVGYISASGGFKDARSCDFPQTVSTSGNYVQCCPTTGACPFYTSCSSNTLLAASATVPCDVDPALTCNTGIVAPSTGAAGGASYLACWQTSLGSNPFTFVRNIGSATVVAPSTTGTGSASNTESTSRSSASSSAGSSTSRATSTSSRSSSAGAGSSSAGAASTSASSSTNIAGVVTGTSGGVVGLLAFLAQWII</sequence>
<organism evidence="3 4">
    <name type="scientific">Sphaceloma murrayae</name>
    <dbReference type="NCBI Taxonomy" id="2082308"/>
    <lineage>
        <taxon>Eukaryota</taxon>
        <taxon>Fungi</taxon>
        <taxon>Dikarya</taxon>
        <taxon>Ascomycota</taxon>
        <taxon>Pezizomycotina</taxon>
        <taxon>Dothideomycetes</taxon>
        <taxon>Dothideomycetidae</taxon>
        <taxon>Myriangiales</taxon>
        <taxon>Elsinoaceae</taxon>
        <taxon>Sphaceloma</taxon>
    </lineage>
</organism>